<reference evidence="1 2" key="1">
    <citation type="submission" date="2018-04" db="EMBL/GenBank/DDBJ databases">
        <title>Genomic Encyclopedia of Archaeal and Bacterial Type Strains, Phase II (KMG-II): from individual species to whole genera.</title>
        <authorList>
            <person name="Goeker M."/>
        </authorList>
    </citation>
    <scope>NUCLEOTIDE SEQUENCE [LARGE SCALE GENOMIC DNA]</scope>
    <source>
        <strain evidence="1 2">DSM 29955</strain>
    </source>
</reference>
<dbReference type="Proteomes" id="UP000244523">
    <property type="component" value="Unassembled WGS sequence"/>
</dbReference>
<dbReference type="AlphaFoldDB" id="A0A2T6KRY1"/>
<organism evidence="1 2">
    <name type="scientific">Yoonia sediminilitoris</name>
    <dbReference type="NCBI Taxonomy" id="1286148"/>
    <lineage>
        <taxon>Bacteria</taxon>
        <taxon>Pseudomonadati</taxon>
        <taxon>Pseudomonadota</taxon>
        <taxon>Alphaproteobacteria</taxon>
        <taxon>Rhodobacterales</taxon>
        <taxon>Paracoccaceae</taxon>
        <taxon>Yoonia</taxon>
    </lineage>
</organism>
<dbReference type="EMBL" id="QBUD01000001">
    <property type="protein sequence ID" value="PUB19326.1"/>
    <property type="molecule type" value="Genomic_DNA"/>
</dbReference>
<comment type="caution">
    <text evidence="1">The sequence shown here is derived from an EMBL/GenBank/DDBJ whole genome shotgun (WGS) entry which is preliminary data.</text>
</comment>
<evidence type="ECO:0000313" key="2">
    <source>
        <dbReference type="Proteomes" id="UP000244523"/>
    </source>
</evidence>
<evidence type="ECO:0000313" key="1">
    <source>
        <dbReference type="EMBL" id="PUB19326.1"/>
    </source>
</evidence>
<dbReference type="RefSeq" id="WP_168769397.1">
    <property type="nucleotide sequence ID" value="NZ_QBUD01000001.1"/>
</dbReference>
<accession>A0A2T6KRY1</accession>
<protein>
    <submittedName>
        <fullName evidence="1">Uncharacterized protein</fullName>
    </submittedName>
</protein>
<gene>
    <name evidence="1" type="ORF">C8N45_101923</name>
</gene>
<keyword evidence="2" id="KW-1185">Reference proteome</keyword>
<proteinExistence type="predicted"/>
<name>A0A2T6KRY1_9RHOB</name>
<sequence length="58" mass="6225">MIGKDSKRYCADPQAIAAMAHDGLGWGHDLQCGCFRVAQEQTGRPGIGQRLAALIGRK</sequence>